<dbReference type="InterPro" id="IPR056546">
    <property type="entry name" value="MreB_MamK-like"/>
</dbReference>
<accession>C8XKF7</accession>
<gene>
    <name evidence="1" type="ordered locus">Namu_2343</name>
</gene>
<organism evidence="1 2">
    <name type="scientific">Nakamurella multipartita (strain ATCC 700099 / DSM 44233 / CIP 104796 / JCM 9543 / NBRC 105858 / Y-104)</name>
    <name type="common">Microsphaera multipartita</name>
    <dbReference type="NCBI Taxonomy" id="479431"/>
    <lineage>
        <taxon>Bacteria</taxon>
        <taxon>Bacillati</taxon>
        <taxon>Actinomycetota</taxon>
        <taxon>Actinomycetes</taxon>
        <taxon>Nakamurellales</taxon>
        <taxon>Nakamurellaceae</taxon>
        <taxon>Nakamurella</taxon>
    </lineage>
</organism>
<dbReference type="PANTHER" id="PTHR32432:SF3">
    <property type="entry name" value="ETHANOLAMINE UTILIZATION PROTEIN EUTJ"/>
    <property type="match status" value="1"/>
</dbReference>
<dbReference type="InterPro" id="IPR013366">
    <property type="entry name" value="EutJ"/>
</dbReference>
<dbReference type="eggNOG" id="COG4820">
    <property type="taxonomic scope" value="Bacteria"/>
</dbReference>
<reference evidence="2" key="1">
    <citation type="submission" date="2009-09" db="EMBL/GenBank/DDBJ databases">
        <title>The complete genome of Nakamurella multipartita DSM 44233.</title>
        <authorList>
            <consortium name="US DOE Joint Genome Institute (JGI-PGF)"/>
            <person name="Lucas S."/>
            <person name="Copeland A."/>
            <person name="Lapidus A."/>
            <person name="Glavina del Rio T."/>
            <person name="Dalin E."/>
            <person name="Tice H."/>
            <person name="Bruce D."/>
            <person name="Goodwin L."/>
            <person name="Pitluck S."/>
            <person name="Kyrpides N."/>
            <person name="Mavromatis K."/>
            <person name="Ivanova N."/>
            <person name="Ovchinnikova G."/>
            <person name="Sims D."/>
            <person name="Meincke L."/>
            <person name="Brettin T."/>
            <person name="Detter J.C."/>
            <person name="Han C."/>
            <person name="Larimer F."/>
            <person name="Land M."/>
            <person name="Hauser L."/>
            <person name="Markowitz V."/>
            <person name="Cheng J.-F."/>
            <person name="Hugenholtz P."/>
            <person name="Woyke T."/>
            <person name="Wu D."/>
            <person name="Klenk H.-P."/>
            <person name="Eisen J.A."/>
        </authorList>
    </citation>
    <scope>NUCLEOTIDE SEQUENCE [LARGE SCALE GENOMIC DNA]</scope>
    <source>
        <strain evidence="2">ATCC 700099 / DSM 44233 / CIP 104796 / JCM 9543 / NBRC 105858 / Y-104</strain>
    </source>
</reference>
<dbReference type="OrthoDB" id="306538at2"/>
<dbReference type="PANTHER" id="PTHR32432">
    <property type="entry name" value="CELL DIVISION PROTEIN FTSA-RELATED"/>
    <property type="match status" value="1"/>
</dbReference>
<dbReference type="KEGG" id="nml:Namu_2343"/>
<dbReference type="Proteomes" id="UP000002218">
    <property type="component" value="Chromosome"/>
</dbReference>
<proteinExistence type="predicted"/>
<dbReference type="InParanoid" id="C8XKF7"/>
<dbReference type="InterPro" id="IPR050696">
    <property type="entry name" value="FtsA/MreB"/>
</dbReference>
<dbReference type="Pfam" id="PF06723">
    <property type="entry name" value="MreB_Mbl"/>
    <property type="match status" value="1"/>
</dbReference>
<dbReference type="NCBIfam" id="TIGR02529">
    <property type="entry name" value="EutJ"/>
    <property type="match status" value="1"/>
</dbReference>
<dbReference type="STRING" id="479431.Namu_2343"/>
<protein>
    <submittedName>
        <fullName evidence="1">Ethanolamine utilization protein EutJ family protein</fullName>
    </submittedName>
</protein>
<evidence type="ECO:0000313" key="2">
    <source>
        <dbReference type="Proteomes" id="UP000002218"/>
    </source>
</evidence>
<dbReference type="RefSeq" id="WP_015747609.1">
    <property type="nucleotide sequence ID" value="NC_013235.1"/>
</dbReference>
<reference evidence="1 2" key="2">
    <citation type="journal article" date="2010" name="Stand. Genomic Sci.">
        <title>Complete genome sequence of Nakamurella multipartita type strain (Y-104).</title>
        <authorList>
            <person name="Tice H."/>
            <person name="Mayilraj S."/>
            <person name="Sims D."/>
            <person name="Lapidus A."/>
            <person name="Nolan M."/>
            <person name="Lucas S."/>
            <person name="Glavina Del Rio T."/>
            <person name="Copeland A."/>
            <person name="Cheng J.F."/>
            <person name="Meincke L."/>
            <person name="Bruce D."/>
            <person name="Goodwin L."/>
            <person name="Pitluck S."/>
            <person name="Ivanova N."/>
            <person name="Mavromatis K."/>
            <person name="Ovchinnikova G."/>
            <person name="Pati A."/>
            <person name="Chen A."/>
            <person name="Palaniappan K."/>
            <person name="Land M."/>
            <person name="Hauser L."/>
            <person name="Chang Y.J."/>
            <person name="Jeffries C.D."/>
            <person name="Detter J.C."/>
            <person name="Brettin T."/>
            <person name="Rohde M."/>
            <person name="Goker M."/>
            <person name="Bristow J."/>
            <person name="Eisen J.A."/>
            <person name="Markowitz V."/>
            <person name="Hugenholtz P."/>
            <person name="Kyrpides N.C."/>
            <person name="Klenk H.P."/>
            <person name="Chen F."/>
        </authorList>
    </citation>
    <scope>NUCLEOTIDE SEQUENCE [LARGE SCALE GENOMIC DNA]</scope>
    <source>
        <strain evidence="2">ATCC 700099 / DSM 44233 / CIP 104796 / JCM 9543 / NBRC 105858 / Y-104</strain>
    </source>
</reference>
<dbReference type="HOGENOM" id="CLU_088869_0_0_11"/>
<dbReference type="InterPro" id="IPR043129">
    <property type="entry name" value="ATPase_NBD"/>
</dbReference>
<dbReference type="EMBL" id="CP001737">
    <property type="protein sequence ID" value="ACV78719.1"/>
    <property type="molecule type" value="Genomic_DNA"/>
</dbReference>
<dbReference type="AlphaFoldDB" id="C8XKF7"/>
<dbReference type="Gene3D" id="3.30.420.40">
    <property type="match status" value="2"/>
</dbReference>
<evidence type="ECO:0000313" key="1">
    <source>
        <dbReference type="EMBL" id="ACV78719.1"/>
    </source>
</evidence>
<keyword evidence="2" id="KW-1185">Reference proteome</keyword>
<sequence length="289" mass="29354">MAVALMNPVHSAVDGLLAAAAALLETGTADLDPGPDVDPTGPLRIGVDLGTASCVLVVLRGEEPIWVGAEPSGALRDGVVVDFARAAATIGRLKQAAEAALGLELADAATAYPPGIPVDDARACRFVCEAAGFEQVELVDEVTAAQRTLGIGDGVVVDVGGGSTGVGVFRGGRLVALDDRPGGGHHLDLILAGALGIDVAQAESRKRDHPADAFAILIPGLQRIAENIRALTPDAADLPLHLAGGALMLPGAGDVLARYLQRTVVTYPHALLITPVGIARSAPPGRTRT</sequence>
<dbReference type="SUPFAM" id="SSF53067">
    <property type="entry name" value="Actin-like ATPase domain"/>
    <property type="match status" value="1"/>
</dbReference>
<dbReference type="NCBIfam" id="NF011660">
    <property type="entry name" value="PRK15080.1"/>
    <property type="match status" value="1"/>
</dbReference>
<name>C8XKF7_NAKMY</name>